<evidence type="ECO:0000256" key="1">
    <source>
        <dbReference type="SAM" id="MobiDB-lite"/>
    </source>
</evidence>
<proteinExistence type="predicted"/>
<gene>
    <name evidence="2" type="ORF">Krac_0405</name>
</gene>
<organism evidence="2 3">
    <name type="scientific">Ktedonobacter racemifer DSM 44963</name>
    <dbReference type="NCBI Taxonomy" id="485913"/>
    <lineage>
        <taxon>Bacteria</taxon>
        <taxon>Bacillati</taxon>
        <taxon>Chloroflexota</taxon>
        <taxon>Ktedonobacteria</taxon>
        <taxon>Ktedonobacterales</taxon>
        <taxon>Ktedonobacteraceae</taxon>
        <taxon>Ktedonobacter</taxon>
    </lineage>
</organism>
<sequence length="215" mass="23244">MARAEPVDHSGSASCLKHELLGRSDPQREARSARAIEGFPGGDDSKDCALFERLKATGLPVEVGSGDSPSTIALSEASPRHTGSMPPVWDAPRLGVCRRAGWSPLLIRVEGHGCRRVRNVNGLGFPVQGPRGPKRCDASGRETSAEIRAVSDLNEVAKIPPEKNILGGAYQRTTTRPSARPPFLWHAPARGRRMHRRCAQMGKYGQSLPQVSADR</sequence>
<dbReference type="AlphaFoldDB" id="D6U7M2"/>
<comment type="caution">
    <text evidence="2">The sequence shown here is derived from an EMBL/GenBank/DDBJ whole genome shotgun (WGS) entry which is preliminary data.</text>
</comment>
<evidence type="ECO:0000313" key="3">
    <source>
        <dbReference type="Proteomes" id="UP000004508"/>
    </source>
</evidence>
<keyword evidence="3" id="KW-1185">Reference proteome</keyword>
<dbReference type="InParanoid" id="D6U7M2"/>
<protein>
    <submittedName>
        <fullName evidence="2">Uncharacterized protein</fullName>
    </submittedName>
</protein>
<accession>D6U7M2</accession>
<evidence type="ECO:0000313" key="2">
    <source>
        <dbReference type="EMBL" id="EFH79883.1"/>
    </source>
</evidence>
<feature type="compositionally biased region" description="Basic and acidic residues" evidence="1">
    <location>
        <begin position="16"/>
        <end position="34"/>
    </location>
</feature>
<reference evidence="2 3" key="1">
    <citation type="journal article" date="2011" name="Stand. Genomic Sci.">
        <title>Non-contiguous finished genome sequence and contextual data of the filamentous soil bacterium Ktedonobacter racemifer type strain (SOSP1-21).</title>
        <authorList>
            <person name="Chang Y.J."/>
            <person name="Land M."/>
            <person name="Hauser L."/>
            <person name="Chertkov O."/>
            <person name="Del Rio T.G."/>
            <person name="Nolan M."/>
            <person name="Copeland A."/>
            <person name="Tice H."/>
            <person name="Cheng J.F."/>
            <person name="Lucas S."/>
            <person name="Han C."/>
            <person name="Goodwin L."/>
            <person name="Pitluck S."/>
            <person name="Ivanova N."/>
            <person name="Ovchinikova G."/>
            <person name="Pati A."/>
            <person name="Chen A."/>
            <person name="Palaniappan K."/>
            <person name="Mavromatis K."/>
            <person name="Liolios K."/>
            <person name="Brettin T."/>
            <person name="Fiebig A."/>
            <person name="Rohde M."/>
            <person name="Abt B."/>
            <person name="Goker M."/>
            <person name="Detter J.C."/>
            <person name="Woyke T."/>
            <person name="Bristow J."/>
            <person name="Eisen J.A."/>
            <person name="Markowitz V."/>
            <person name="Hugenholtz P."/>
            <person name="Kyrpides N.C."/>
            <person name="Klenk H.P."/>
            <person name="Lapidus A."/>
        </authorList>
    </citation>
    <scope>NUCLEOTIDE SEQUENCE [LARGE SCALE GENOMIC DNA]</scope>
    <source>
        <strain evidence="3">DSM 44963</strain>
    </source>
</reference>
<dbReference type="Proteomes" id="UP000004508">
    <property type="component" value="Unassembled WGS sequence"/>
</dbReference>
<dbReference type="EMBL" id="ADVG01000005">
    <property type="protein sequence ID" value="EFH79883.1"/>
    <property type="molecule type" value="Genomic_DNA"/>
</dbReference>
<name>D6U7M2_KTERA</name>
<feature type="region of interest" description="Disordered" evidence="1">
    <location>
        <begin position="1"/>
        <end position="41"/>
    </location>
</feature>